<feature type="compositionally biased region" description="Polar residues" evidence="1">
    <location>
        <begin position="951"/>
        <end position="961"/>
    </location>
</feature>
<feature type="compositionally biased region" description="Basic and acidic residues" evidence="1">
    <location>
        <begin position="44"/>
        <end position="62"/>
    </location>
</feature>
<gene>
    <name evidence="2" type="ORF">DCHRY22_LOCUS623</name>
</gene>
<feature type="region of interest" description="Disordered" evidence="1">
    <location>
        <begin position="227"/>
        <end position="370"/>
    </location>
</feature>
<feature type="region of interest" description="Disordered" evidence="1">
    <location>
        <begin position="931"/>
        <end position="961"/>
    </location>
</feature>
<evidence type="ECO:0000313" key="3">
    <source>
        <dbReference type="Proteomes" id="UP000789524"/>
    </source>
</evidence>
<sequence>MRCSSGSIANAALPSFHSSPAVVAPRQISPFRRLLTPRTHVTMRGDRAARDTRHNKDHEKLKSSLKKGTKSKKNRVIFDESANEFFEADYIIVVRDECGYSDEGENEECSGCGACDRFQEPEPGALSPPEGYKDMGLFNRDGTLREQAWWDAGDVVLVGEHSGTVFTPQHLQLLRRLQRERMLRSTVCADCDAHSTLHQPHEIEYNYEDEDGSDGDRELRPIARRTGKHIAAGEERPRINSSQQTTPIEECSVDICIEETRPELSTNPLTSEESDTGETEGRISSENSPLRQRRAGILKGGRLWKSLENDKDGYEQNDDQRSTTTASDEDGSVTPRSVRFVEKPKDSDEEVTDKQEPVPSQGPDLENSGHRELTTNAHRLETPLILTINSPKANSAVQQLFNSSRPPPPAIEPQLVTSETLRAWDAGVRPKPEDVAVRRVAERNALRCSLLRSEARKKQQPKQETTSLSERIRLLTCDVDDDDVPEDQRQSPAGASIDKFSNSSDKSSDKSYTSIDKNNEKAFGSASSSSSSSTLSAPVPTRQQPPDLGDVHQEPQKPRPEPRRQFLSTLAPLTACVGSTAHHEGFYYLPPGDRNTGSATNIDLHEHNEAPAPDVVAGTPGAGESDDSLAAFARASAPRTERLRQRYGQESQPVSSDDEHDDYGFHRRPAVRGIAVKKQLGSSNEILQQMQNELQPTATSSATSPMPAHACQRTNSNYSWPYYSEANLNSRPQSRSSINTNWSKSDYATTRQCNSTPVPQHSDACYAHAQNMAYHYQRQHDNLYGNCSLYANVGCSDSSQELYSSQTSSEQTSPVRSGRCRRPESPPPIRSHHQLLYVPYNNHYHYQQDYAQNWGTNDYNRMHYYHQHQQSISGASTPQPAIPQRAHYTHALQVQTLCPAPARYRPVPAPQPGGGKQMICYSEKVAAPLYQPAPGSPSRATRGAPEGAAGSAQQVTSPMTAPQNPLQIILGHDRVRICIETSKPADEDKN</sequence>
<keyword evidence="3" id="KW-1185">Reference proteome</keyword>
<dbReference type="Proteomes" id="UP000789524">
    <property type="component" value="Unassembled WGS sequence"/>
</dbReference>
<dbReference type="OrthoDB" id="8197931at2759"/>
<reference evidence="2" key="1">
    <citation type="submission" date="2021-09" db="EMBL/GenBank/DDBJ databases">
        <authorList>
            <person name="Martin H S."/>
        </authorList>
    </citation>
    <scope>NUCLEOTIDE SEQUENCE</scope>
</reference>
<proteinExistence type="predicted"/>
<feature type="compositionally biased region" description="Low complexity" evidence="1">
    <location>
        <begin position="496"/>
        <end position="516"/>
    </location>
</feature>
<comment type="caution">
    <text evidence="2">The sequence shown here is derived from an EMBL/GenBank/DDBJ whole genome shotgun (WGS) entry which is preliminary data.</text>
</comment>
<feature type="region of interest" description="Disordered" evidence="1">
    <location>
        <begin position="636"/>
        <end position="662"/>
    </location>
</feature>
<accession>A0A8J2Q5I0</accession>
<feature type="compositionally biased region" description="Basic and acidic residues" evidence="1">
    <location>
        <begin position="549"/>
        <end position="564"/>
    </location>
</feature>
<feature type="compositionally biased region" description="Basic and acidic residues" evidence="1">
    <location>
        <begin position="305"/>
        <end position="321"/>
    </location>
</feature>
<feature type="region of interest" description="Disordered" evidence="1">
    <location>
        <begin position="801"/>
        <end position="831"/>
    </location>
</feature>
<feature type="region of interest" description="Disordered" evidence="1">
    <location>
        <begin position="44"/>
        <end position="68"/>
    </location>
</feature>
<evidence type="ECO:0000313" key="2">
    <source>
        <dbReference type="EMBL" id="CAG9558543.1"/>
    </source>
</evidence>
<feature type="region of interest" description="Disordered" evidence="1">
    <location>
        <begin position="476"/>
        <end position="565"/>
    </location>
</feature>
<evidence type="ECO:0000256" key="1">
    <source>
        <dbReference type="SAM" id="MobiDB-lite"/>
    </source>
</evidence>
<feature type="compositionally biased region" description="Basic and acidic residues" evidence="1">
    <location>
        <begin position="339"/>
        <end position="356"/>
    </location>
</feature>
<protein>
    <submittedName>
        <fullName evidence="2">(African queen) hypothetical protein</fullName>
    </submittedName>
</protein>
<name>A0A8J2Q5I0_9NEOP</name>
<organism evidence="2 3">
    <name type="scientific">Danaus chrysippus</name>
    <name type="common">African queen</name>
    <dbReference type="NCBI Taxonomy" id="151541"/>
    <lineage>
        <taxon>Eukaryota</taxon>
        <taxon>Metazoa</taxon>
        <taxon>Ecdysozoa</taxon>
        <taxon>Arthropoda</taxon>
        <taxon>Hexapoda</taxon>
        <taxon>Insecta</taxon>
        <taxon>Pterygota</taxon>
        <taxon>Neoptera</taxon>
        <taxon>Endopterygota</taxon>
        <taxon>Lepidoptera</taxon>
        <taxon>Glossata</taxon>
        <taxon>Ditrysia</taxon>
        <taxon>Papilionoidea</taxon>
        <taxon>Nymphalidae</taxon>
        <taxon>Danainae</taxon>
        <taxon>Danaini</taxon>
        <taxon>Danaina</taxon>
        <taxon>Danaus</taxon>
        <taxon>Anosia</taxon>
    </lineage>
</organism>
<feature type="compositionally biased region" description="Low complexity" evidence="1">
    <location>
        <begin position="525"/>
        <end position="537"/>
    </location>
</feature>
<feature type="compositionally biased region" description="Low complexity" evidence="1">
    <location>
        <begin position="801"/>
        <end position="813"/>
    </location>
</feature>
<dbReference type="AlphaFoldDB" id="A0A8J2Q5I0"/>
<dbReference type="EMBL" id="CAKASE010000043">
    <property type="protein sequence ID" value="CAG9558543.1"/>
    <property type="molecule type" value="Genomic_DNA"/>
</dbReference>